<evidence type="ECO:0000256" key="1">
    <source>
        <dbReference type="SAM" id="MobiDB-lite"/>
    </source>
</evidence>
<dbReference type="InterPro" id="IPR043128">
    <property type="entry name" value="Rev_trsase/Diguanyl_cyclase"/>
</dbReference>
<dbReference type="Gene3D" id="3.30.70.270">
    <property type="match status" value="1"/>
</dbReference>
<evidence type="ECO:0000313" key="3">
    <source>
        <dbReference type="EMBL" id="RDX92449.1"/>
    </source>
</evidence>
<dbReference type="InterPro" id="IPR041577">
    <property type="entry name" value="RT_RNaseH_2"/>
</dbReference>
<dbReference type="SUPFAM" id="SSF56672">
    <property type="entry name" value="DNA/RNA polymerases"/>
    <property type="match status" value="1"/>
</dbReference>
<sequence>MKVRAKAIIPSGSDIKATQRPETDSILARITPVRRSRPNRPNQPKAEVMTAHLVLTNTEKSPSPPPFTELKPLPKHLKYAYLDKEQQLPIIIANNLQQEQEDKLLNILRQHKKAIGWKLSDLPGINPSICMHIILMEEEIKPIRQQQRRLNSTILDVVKKEVTKLLVAGMIYPISDSQWVSPVQVLPKKSGMTSWKSYKENPTAAFWMDSQDTCRFTLHLKINTRLPSPAHLARLRIVTCHLAYVMLRVHSSGDCMEVFMDDFTVYADSFNACLENLSKDVDFNFDQPYIEAFQELKNRLTSAPILQAPNWDLPFELMFDASNSA</sequence>
<protein>
    <recommendedName>
        <fullName evidence="2">Reverse transcriptase/retrotransposon-derived protein RNase H-like domain-containing protein</fullName>
    </recommendedName>
</protein>
<dbReference type="PANTHER" id="PTHR24559:SF444">
    <property type="entry name" value="REVERSE TRANSCRIPTASE DOMAIN-CONTAINING PROTEIN"/>
    <property type="match status" value="1"/>
</dbReference>
<reference evidence="3" key="1">
    <citation type="submission" date="2018-05" db="EMBL/GenBank/DDBJ databases">
        <title>Draft genome of Mucuna pruriens seed.</title>
        <authorList>
            <person name="Nnadi N.E."/>
            <person name="Vos R."/>
            <person name="Hasami M.H."/>
            <person name="Devisetty U.K."/>
            <person name="Aguiy J.C."/>
        </authorList>
    </citation>
    <scope>NUCLEOTIDE SEQUENCE [LARGE SCALE GENOMIC DNA]</scope>
    <source>
        <strain evidence="3">JCA_2017</strain>
    </source>
</reference>
<dbReference type="EMBL" id="QJKJ01004871">
    <property type="protein sequence ID" value="RDX92449.1"/>
    <property type="molecule type" value="Genomic_DNA"/>
</dbReference>
<evidence type="ECO:0000313" key="4">
    <source>
        <dbReference type="Proteomes" id="UP000257109"/>
    </source>
</evidence>
<dbReference type="Proteomes" id="UP000257109">
    <property type="component" value="Unassembled WGS sequence"/>
</dbReference>
<name>A0A371GPG6_MUCPR</name>
<dbReference type="PANTHER" id="PTHR24559">
    <property type="entry name" value="TRANSPOSON TY3-I GAG-POL POLYPROTEIN"/>
    <property type="match status" value="1"/>
</dbReference>
<comment type="caution">
    <text evidence="3">The sequence shown here is derived from an EMBL/GenBank/DDBJ whole genome shotgun (WGS) entry which is preliminary data.</text>
</comment>
<feature type="region of interest" description="Disordered" evidence="1">
    <location>
        <begin position="1"/>
        <end position="20"/>
    </location>
</feature>
<accession>A0A371GPG6</accession>
<dbReference type="OrthoDB" id="1733993at2759"/>
<proteinExistence type="predicted"/>
<feature type="non-terminal residue" evidence="3">
    <location>
        <position position="1"/>
    </location>
</feature>
<dbReference type="Gene3D" id="3.10.10.10">
    <property type="entry name" value="HIV Type 1 Reverse Transcriptase, subunit A, domain 1"/>
    <property type="match status" value="1"/>
</dbReference>
<feature type="domain" description="Reverse transcriptase/retrotransposon-derived protein RNase H-like" evidence="2">
    <location>
        <begin position="289"/>
        <end position="324"/>
    </location>
</feature>
<dbReference type="Pfam" id="PF17919">
    <property type="entry name" value="RT_RNaseH_2"/>
    <property type="match status" value="1"/>
</dbReference>
<dbReference type="InterPro" id="IPR043502">
    <property type="entry name" value="DNA/RNA_pol_sf"/>
</dbReference>
<evidence type="ECO:0000259" key="2">
    <source>
        <dbReference type="Pfam" id="PF17919"/>
    </source>
</evidence>
<dbReference type="AlphaFoldDB" id="A0A371GPG6"/>
<keyword evidence="4" id="KW-1185">Reference proteome</keyword>
<dbReference type="InterPro" id="IPR053134">
    <property type="entry name" value="RNA-dir_DNA_polymerase"/>
</dbReference>
<organism evidence="3 4">
    <name type="scientific">Mucuna pruriens</name>
    <name type="common">Velvet bean</name>
    <name type="synonym">Dolichos pruriens</name>
    <dbReference type="NCBI Taxonomy" id="157652"/>
    <lineage>
        <taxon>Eukaryota</taxon>
        <taxon>Viridiplantae</taxon>
        <taxon>Streptophyta</taxon>
        <taxon>Embryophyta</taxon>
        <taxon>Tracheophyta</taxon>
        <taxon>Spermatophyta</taxon>
        <taxon>Magnoliopsida</taxon>
        <taxon>eudicotyledons</taxon>
        <taxon>Gunneridae</taxon>
        <taxon>Pentapetalae</taxon>
        <taxon>rosids</taxon>
        <taxon>fabids</taxon>
        <taxon>Fabales</taxon>
        <taxon>Fabaceae</taxon>
        <taxon>Papilionoideae</taxon>
        <taxon>50 kb inversion clade</taxon>
        <taxon>NPAAA clade</taxon>
        <taxon>indigoferoid/millettioid clade</taxon>
        <taxon>Phaseoleae</taxon>
        <taxon>Mucuna</taxon>
    </lineage>
</organism>
<gene>
    <name evidence="3" type="ORF">CR513_25415</name>
</gene>